<feature type="region of interest" description="Disordered" evidence="1">
    <location>
        <begin position="70"/>
        <end position="98"/>
    </location>
</feature>
<accession>A0AAW1IYS0</accession>
<organism evidence="2 3">
    <name type="scientific">Popillia japonica</name>
    <name type="common">Japanese beetle</name>
    <dbReference type="NCBI Taxonomy" id="7064"/>
    <lineage>
        <taxon>Eukaryota</taxon>
        <taxon>Metazoa</taxon>
        <taxon>Ecdysozoa</taxon>
        <taxon>Arthropoda</taxon>
        <taxon>Hexapoda</taxon>
        <taxon>Insecta</taxon>
        <taxon>Pterygota</taxon>
        <taxon>Neoptera</taxon>
        <taxon>Endopterygota</taxon>
        <taxon>Coleoptera</taxon>
        <taxon>Polyphaga</taxon>
        <taxon>Scarabaeiformia</taxon>
        <taxon>Scarabaeidae</taxon>
        <taxon>Rutelinae</taxon>
        <taxon>Popillia</taxon>
    </lineage>
</organism>
<reference evidence="2 3" key="1">
    <citation type="journal article" date="2024" name="BMC Genomics">
        <title>De novo assembly and annotation of Popillia japonica's genome with initial clues to its potential as an invasive pest.</title>
        <authorList>
            <person name="Cucini C."/>
            <person name="Boschi S."/>
            <person name="Funari R."/>
            <person name="Cardaioli E."/>
            <person name="Iannotti N."/>
            <person name="Marturano G."/>
            <person name="Paoli F."/>
            <person name="Bruttini M."/>
            <person name="Carapelli A."/>
            <person name="Frati F."/>
            <person name="Nardi F."/>
        </authorList>
    </citation>
    <scope>NUCLEOTIDE SEQUENCE [LARGE SCALE GENOMIC DNA]</scope>
    <source>
        <strain evidence="2">DMR45628</strain>
    </source>
</reference>
<feature type="compositionally biased region" description="Polar residues" evidence="1">
    <location>
        <begin position="19"/>
        <end position="30"/>
    </location>
</feature>
<evidence type="ECO:0000313" key="2">
    <source>
        <dbReference type="EMBL" id="KAK9695514.1"/>
    </source>
</evidence>
<comment type="caution">
    <text evidence="2">The sequence shown here is derived from an EMBL/GenBank/DDBJ whole genome shotgun (WGS) entry which is preliminary data.</text>
</comment>
<feature type="region of interest" description="Disordered" evidence="1">
    <location>
        <begin position="1"/>
        <end position="39"/>
    </location>
</feature>
<dbReference type="AlphaFoldDB" id="A0AAW1IYS0"/>
<sequence>MIKTRDTTELTYSKKINKPMNSVQGKPTKTQNDKNTGHNRTDLFQKKILQEKTVQNHNNLQNVQYSGTVKRNSQFNSPHRSESALTIDKSEANSSNDDQFKVVERKKKRTNLTTISGTATNIELKGSIRYAHLHLSGLDPNTTVNNIENYLKNKGVVNPRCLKIDAKRPEEYASFKVSVPVESLETAKKPELWPSGARISPFLERLFQKAKRT</sequence>
<keyword evidence="3" id="KW-1185">Reference proteome</keyword>
<dbReference type="Proteomes" id="UP001458880">
    <property type="component" value="Unassembled WGS sequence"/>
</dbReference>
<protein>
    <submittedName>
        <fullName evidence="2">Uncharacterized protein</fullName>
    </submittedName>
</protein>
<dbReference type="EMBL" id="JASPKY010000478">
    <property type="protein sequence ID" value="KAK9695514.1"/>
    <property type="molecule type" value="Genomic_DNA"/>
</dbReference>
<gene>
    <name evidence="2" type="ORF">QE152_g32510</name>
</gene>
<name>A0AAW1IYS0_POPJA</name>
<evidence type="ECO:0000313" key="3">
    <source>
        <dbReference type="Proteomes" id="UP001458880"/>
    </source>
</evidence>
<evidence type="ECO:0000256" key="1">
    <source>
        <dbReference type="SAM" id="MobiDB-lite"/>
    </source>
</evidence>
<proteinExistence type="predicted"/>